<dbReference type="NCBIfam" id="TIGR01707">
    <property type="entry name" value="gspI"/>
    <property type="match status" value="1"/>
</dbReference>
<dbReference type="InterPro" id="IPR003413">
    <property type="entry name" value="T2SS_GspI_C"/>
</dbReference>
<dbReference type="Pfam" id="PF07963">
    <property type="entry name" value="N_methyl"/>
    <property type="match status" value="1"/>
</dbReference>
<evidence type="ECO:0000256" key="3">
    <source>
        <dbReference type="ARBA" id="ARBA00022475"/>
    </source>
</evidence>
<dbReference type="STRING" id="716816.BST96_12380"/>
<dbReference type="InterPro" id="IPR010052">
    <property type="entry name" value="T2SS_protein-GspI"/>
</dbReference>
<evidence type="ECO:0000256" key="2">
    <source>
        <dbReference type="ARBA" id="ARBA00008358"/>
    </source>
</evidence>
<dbReference type="PANTHER" id="PTHR38779">
    <property type="entry name" value="TYPE II SECRETION SYSTEM PROTEIN I-RELATED"/>
    <property type="match status" value="1"/>
</dbReference>
<evidence type="ECO:0000259" key="10">
    <source>
        <dbReference type="Pfam" id="PF02501"/>
    </source>
</evidence>
<gene>
    <name evidence="11" type="ORF">BST96_12380</name>
</gene>
<sequence length="138" mass="15646">MKNKASGKPQHRQSGFTLVEVMVALMIVAVAISSLLFQMMSTINNTAYLREQTIAHWVALNQLELVYLENRNSNQLLSSERSGTEEMAGKEWFWRIKPVKTDNADFAQLVVSVYADEDDQESSIVSVTGLIDRFHRPL</sequence>
<name>A0A1X9NEI0_9GAMM</name>
<feature type="domain" description="Type II secretion system protein GspI C-terminal" evidence="10">
    <location>
        <begin position="49"/>
        <end position="131"/>
    </location>
</feature>
<evidence type="ECO:0000256" key="1">
    <source>
        <dbReference type="ARBA" id="ARBA00004377"/>
    </source>
</evidence>
<keyword evidence="12" id="KW-1185">Reference proteome</keyword>
<dbReference type="GO" id="GO:0015628">
    <property type="term" value="P:protein secretion by the type II secretion system"/>
    <property type="evidence" value="ECO:0007669"/>
    <property type="project" value="UniProtKB-UniRule"/>
</dbReference>
<comment type="similarity">
    <text evidence="2 9">Belongs to the GSP I family.</text>
</comment>
<dbReference type="Pfam" id="PF02501">
    <property type="entry name" value="T2SSI"/>
    <property type="match status" value="1"/>
</dbReference>
<keyword evidence="3" id="KW-1003">Cell membrane</keyword>
<dbReference type="OrthoDB" id="6121517at2"/>
<reference evidence="11 12" key="1">
    <citation type="submission" date="2016-11" db="EMBL/GenBank/DDBJ databases">
        <title>Trade-off between light-utilization and light-protection in marine flavobacteria.</title>
        <authorList>
            <person name="Kumagai Y."/>
        </authorList>
    </citation>
    <scope>NUCLEOTIDE SEQUENCE [LARGE SCALE GENOMIC DNA]</scope>
    <source>
        <strain evidence="11 12">NBRC 107125</strain>
    </source>
</reference>
<accession>A0A1X9NEI0</accession>
<dbReference type="EMBL" id="CP019343">
    <property type="protein sequence ID" value="ARN74842.1"/>
    <property type="molecule type" value="Genomic_DNA"/>
</dbReference>
<dbReference type="InterPro" id="IPR012902">
    <property type="entry name" value="N_methyl_site"/>
</dbReference>
<comment type="function">
    <text evidence="9">Component of the type II secretion system required for the energy-dependent secretion of extracellular factors such as proteases and toxins from the periplasm.</text>
</comment>
<feature type="transmembrane region" description="Helical" evidence="9">
    <location>
        <begin position="21"/>
        <end position="40"/>
    </location>
</feature>
<dbReference type="PROSITE" id="PS00409">
    <property type="entry name" value="PROKAR_NTER_METHYL"/>
    <property type="match status" value="1"/>
</dbReference>
<comment type="PTM">
    <text evidence="9">Cleaved by prepilin peptidase.</text>
</comment>
<dbReference type="GO" id="GO:0005886">
    <property type="term" value="C:plasma membrane"/>
    <property type="evidence" value="ECO:0007669"/>
    <property type="project" value="UniProtKB-SubCell"/>
</dbReference>
<keyword evidence="4 9" id="KW-0488">Methylation</keyword>
<dbReference type="KEGG" id="osg:BST96_12380"/>
<keyword evidence="5 9" id="KW-0997">Cell inner membrane</keyword>
<dbReference type="SUPFAM" id="SSF54523">
    <property type="entry name" value="Pili subunits"/>
    <property type="match status" value="1"/>
</dbReference>
<dbReference type="Gene3D" id="3.30.1300.30">
    <property type="entry name" value="GSPII I/J protein-like"/>
    <property type="match status" value="1"/>
</dbReference>
<proteinExistence type="inferred from homology"/>
<dbReference type="InterPro" id="IPR045584">
    <property type="entry name" value="Pilin-like"/>
</dbReference>
<organism evidence="11 12">
    <name type="scientific">Oceanicoccus sagamiensis</name>
    <dbReference type="NCBI Taxonomy" id="716816"/>
    <lineage>
        <taxon>Bacteria</taxon>
        <taxon>Pseudomonadati</taxon>
        <taxon>Pseudomonadota</taxon>
        <taxon>Gammaproteobacteria</taxon>
        <taxon>Cellvibrionales</taxon>
        <taxon>Spongiibacteraceae</taxon>
        <taxon>Oceanicoccus</taxon>
    </lineage>
</organism>
<evidence type="ECO:0000256" key="7">
    <source>
        <dbReference type="ARBA" id="ARBA00022989"/>
    </source>
</evidence>
<evidence type="ECO:0000313" key="12">
    <source>
        <dbReference type="Proteomes" id="UP000193450"/>
    </source>
</evidence>
<comment type="subunit">
    <text evidence="9">Type II secretion is composed of four main components: the outer membrane complex, the inner membrane complex, the cytoplasmic secretion ATPase and the periplasm-spanning pseudopilus.</text>
</comment>
<protein>
    <recommendedName>
        <fullName evidence="9">Type II secretion system protein I</fullName>
        <shortName evidence="9">T2SS minor pseudopilin I</shortName>
    </recommendedName>
</protein>
<dbReference type="PANTHER" id="PTHR38779:SF2">
    <property type="entry name" value="TYPE II SECRETION SYSTEM PROTEIN I-RELATED"/>
    <property type="match status" value="1"/>
</dbReference>
<dbReference type="AlphaFoldDB" id="A0A1X9NEI0"/>
<evidence type="ECO:0000256" key="9">
    <source>
        <dbReference type="RuleBase" id="RU368030"/>
    </source>
</evidence>
<evidence type="ECO:0000256" key="4">
    <source>
        <dbReference type="ARBA" id="ARBA00022481"/>
    </source>
</evidence>
<keyword evidence="6 9" id="KW-0812">Transmembrane</keyword>
<evidence type="ECO:0000256" key="8">
    <source>
        <dbReference type="ARBA" id="ARBA00023136"/>
    </source>
</evidence>
<dbReference type="GO" id="GO:0015627">
    <property type="term" value="C:type II protein secretion system complex"/>
    <property type="evidence" value="ECO:0007669"/>
    <property type="project" value="UniProtKB-UniRule"/>
</dbReference>
<comment type="subcellular location">
    <subcellularLocation>
        <location evidence="1 9">Cell inner membrane</location>
        <topology evidence="1 9">Single-pass membrane protein</topology>
    </subcellularLocation>
</comment>
<evidence type="ECO:0000256" key="6">
    <source>
        <dbReference type="ARBA" id="ARBA00022692"/>
    </source>
</evidence>
<evidence type="ECO:0000256" key="5">
    <source>
        <dbReference type="ARBA" id="ARBA00022519"/>
    </source>
</evidence>
<dbReference type="NCBIfam" id="TIGR02532">
    <property type="entry name" value="IV_pilin_GFxxxE"/>
    <property type="match status" value="1"/>
</dbReference>
<dbReference type="RefSeq" id="WP_085759006.1">
    <property type="nucleotide sequence ID" value="NZ_CP019343.1"/>
</dbReference>
<keyword evidence="7 9" id="KW-1133">Transmembrane helix</keyword>
<evidence type="ECO:0000313" key="11">
    <source>
        <dbReference type="EMBL" id="ARN74842.1"/>
    </source>
</evidence>
<dbReference type="Proteomes" id="UP000193450">
    <property type="component" value="Chromosome"/>
</dbReference>
<keyword evidence="8 9" id="KW-0472">Membrane</keyword>